<name>A0A940MLV9_9RHOB</name>
<comment type="caution">
    <text evidence="1">The sequence shown here is derived from an EMBL/GenBank/DDBJ whole genome shotgun (WGS) entry which is preliminary data.</text>
</comment>
<sequence>MTFKVGVKQCEIVFIRPLDGFSVDRSSVRRQKPMGAQEIALTKKKKSSGSVRSKLSLSRTPAFDAGAEAELSAVSERSTTSSLSKSSYNEQFTRSREGHDAWTVNGEELGGCLKGPVFDVQTEPRLTLIDLREEERRLREETKAMTPITRIEVRCLREDIDIHDVKLKDEEQEGRLFGKPGSKERLLIARGVIREALLAEGLSVGQLIDDPYAEMTICDATIPILDQSS</sequence>
<organism evidence="1 2">
    <name type="scientific">Sagittula salina</name>
    <dbReference type="NCBI Taxonomy" id="2820268"/>
    <lineage>
        <taxon>Bacteria</taxon>
        <taxon>Pseudomonadati</taxon>
        <taxon>Pseudomonadota</taxon>
        <taxon>Alphaproteobacteria</taxon>
        <taxon>Rhodobacterales</taxon>
        <taxon>Roseobacteraceae</taxon>
        <taxon>Sagittula</taxon>
    </lineage>
</organism>
<protein>
    <submittedName>
        <fullName evidence="1">Uncharacterized protein</fullName>
    </submittedName>
</protein>
<keyword evidence="2" id="KW-1185">Reference proteome</keyword>
<accession>A0A940MLV9</accession>
<dbReference type="Proteomes" id="UP000675940">
    <property type="component" value="Unassembled WGS sequence"/>
</dbReference>
<dbReference type="EMBL" id="JAGISH010000008">
    <property type="protein sequence ID" value="MBP0483881.1"/>
    <property type="molecule type" value="Genomic_DNA"/>
</dbReference>
<reference evidence="1" key="1">
    <citation type="submission" date="2021-03" db="EMBL/GenBank/DDBJ databases">
        <title>Sagittula salina sp. nov. strain M10.9X isolated from the marine waste.</title>
        <authorList>
            <person name="Satari L."/>
            <person name="Molina-Menor E."/>
            <person name="Vidal-Verdu A."/>
            <person name="Pascual J."/>
            <person name="Pereto J."/>
            <person name="Porcar M."/>
        </authorList>
    </citation>
    <scope>NUCLEOTIDE SEQUENCE</scope>
    <source>
        <strain evidence="1">M10.9X</strain>
    </source>
</reference>
<proteinExistence type="predicted"/>
<dbReference type="AlphaFoldDB" id="A0A940MLV9"/>
<dbReference type="RefSeq" id="WP_209361816.1">
    <property type="nucleotide sequence ID" value="NZ_JAGISH010000008.1"/>
</dbReference>
<gene>
    <name evidence="1" type="ORF">J5474_15465</name>
</gene>
<evidence type="ECO:0000313" key="1">
    <source>
        <dbReference type="EMBL" id="MBP0483881.1"/>
    </source>
</evidence>
<evidence type="ECO:0000313" key="2">
    <source>
        <dbReference type="Proteomes" id="UP000675940"/>
    </source>
</evidence>